<dbReference type="Proteomes" id="UP000541735">
    <property type="component" value="Unassembled WGS sequence"/>
</dbReference>
<dbReference type="PANTHER" id="PTHR46844">
    <property type="entry name" value="SLR5058 PROTEIN"/>
    <property type="match status" value="1"/>
</dbReference>
<dbReference type="PROSITE" id="PS50837">
    <property type="entry name" value="NACHT"/>
    <property type="match status" value="1"/>
</dbReference>
<name>A0A7X0Z861_9LIST</name>
<accession>A0A7X0Z861</accession>
<feature type="domain" description="NACHT" evidence="1">
    <location>
        <begin position="104"/>
        <end position="223"/>
    </location>
</feature>
<organism evidence="2 4">
    <name type="scientific">Listeria booriae</name>
    <dbReference type="NCBI Taxonomy" id="1552123"/>
    <lineage>
        <taxon>Bacteria</taxon>
        <taxon>Bacillati</taxon>
        <taxon>Bacillota</taxon>
        <taxon>Bacilli</taxon>
        <taxon>Bacillales</taxon>
        <taxon>Listeriaceae</taxon>
        <taxon>Listeria</taxon>
    </lineage>
</organism>
<dbReference type="SUPFAM" id="SSF52540">
    <property type="entry name" value="P-loop containing nucleoside triphosphate hydrolases"/>
    <property type="match status" value="1"/>
</dbReference>
<dbReference type="EMBL" id="JAARYD010000007">
    <property type="protein sequence ID" value="MBC2177740.1"/>
    <property type="molecule type" value="Genomic_DNA"/>
</dbReference>
<dbReference type="PANTHER" id="PTHR46844:SF1">
    <property type="entry name" value="SLR5058 PROTEIN"/>
    <property type="match status" value="1"/>
</dbReference>
<reference evidence="2 4" key="1">
    <citation type="submission" date="2020-03" db="EMBL/GenBank/DDBJ databases">
        <title>Soil Listeria distribution.</title>
        <authorList>
            <person name="Liao J."/>
            <person name="Wiedmann M."/>
        </authorList>
    </citation>
    <scope>NUCLEOTIDE SEQUENCE [LARGE SCALE GENOMIC DNA]</scope>
    <source>
        <strain evidence="2 4">FSL L7-0259</strain>
    </source>
</reference>
<dbReference type="EMBL" id="JAARYD010000007">
    <property type="protein sequence ID" value="MBC2177839.1"/>
    <property type="molecule type" value="Genomic_DNA"/>
</dbReference>
<dbReference type="Gene3D" id="3.40.50.300">
    <property type="entry name" value="P-loop containing nucleotide triphosphate hydrolases"/>
    <property type="match status" value="1"/>
</dbReference>
<gene>
    <name evidence="2" type="ORF">HCB27_13985</name>
    <name evidence="3" type="ORF">HCB27_14510</name>
</gene>
<proteinExistence type="predicted"/>
<dbReference type="Pfam" id="PF05729">
    <property type="entry name" value="NACHT"/>
    <property type="match status" value="1"/>
</dbReference>
<dbReference type="RefSeq" id="WP_185549299.1">
    <property type="nucleotide sequence ID" value="NZ_JAARYD010000007.1"/>
</dbReference>
<evidence type="ECO:0000313" key="2">
    <source>
        <dbReference type="EMBL" id="MBC2177740.1"/>
    </source>
</evidence>
<evidence type="ECO:0000313" key="3">
    <source>
        <dbReference type="EMBL" id="MBC2177839.1"/>
    </source>
</evidence>
<protein>
    <submittedName>
        <fullName evidence="2">NACHT domain-containing protein</fullName>
    </submittedName>
</protein>
<dbReference type="AlphaFoldDB" id="A0A7X0Z861"/>
<evidence type="ECO:0000259" key="1">
    <source>
        <dbReference type="PROSITE" id="PS50837"/>
    </source>
</evidence>
<sequence>MSNPSNEIFVKVMTDVTVGIVKNAISSISSKVSDFNKKKATKLSSSYVKYLKTSFNKYCKIKTILYKREPQDLYSFYESLDVKRDTDDQIISSENIMDIVSIGNKLIITGTGGSGKTVMLKYLFLESIKKNFKIPILIELRSLNDTPKEDINLLDYIYNSLESMNLSIERKYFEYSLVDGNYLILLDGFDELNSDIAKKVTEEIINISDKYHDNHFIVSSRPSYDFVAWNDYIELSTQALTKEKALSLIDKLDFNTAIKKKFYKELESELFFKYHSFASVPLLLTIMLLTYENNASIPDKLNDFYEQAFAALYHTHDALKGGYSREIRSNLGYDIFKDVFSYFCFKTYFNQEYEFTRDKLLSYIEEAVTKRTKGNQVKSSDYLLDLTKSVCMLIQDGLIYKFSHRSFQEYFAAVYTTQLNDTTQARLLKSWLKEDGGLVRAHSGYLNILRELQEERYEKNIIYPAMLELKKQLERCSDEGERLATIVSGFRIRALSRVDEDNQMIRKYRFSIEYKNIYFYNIINEISRTNINWSIRAGGSYLDRENKMAEKLFKHGFIVGEVFTIKEAREVGILDDVLDMLRYTIKRLNRAEEWMNEYNPNPIKNKSNFMSMLNDL</sequence>
<evidence type="ECO:0000313" key="4">
    <source>
        <dbReference type="Proteomes" id="UP000541735"/>
    </source>
</evidence>
<comment type="caution">
    <text evidence="2">The sequence shown here is derived from an EMBL/GenBank/DDBJ whole genome shotgun (WGS) entry which is preliminary data.</text>
</comment>
<dbReference type="InterPro" id="IPR027417">
    <property type="entry name" value="P-loop_NTPase"/>
</dbReference>
<dbReference type="InterPro" id="IPR007111">
    <property type="entry name" value="NACHT_NTPase"/>
</dbReference>